<dbReference type="SUPFAM" id="SSF53335">
    <property type="entry name" value="S-adenosyl-L-methionine-dependent methyltransferases"/>
    <property type="match status" value="1"/>
</dbReference>
<name>A0ABT4MYW7_GORRU</name>
<keyword evidence="1" id="KW-0808">Transferase</keyword>
<dbReference type="RefSeq" id="WP_301572976.1">
    <property type="nucleotide sequence ID" value="NZ_JAPWIE010000006.1"/>
</dbReference>
<protein>
    <submittedName>
        <fullName evidence="4">Class I SAM-dependent methyltransferase</fullName>
    </submittedName>
</protein>
<dbReference type="Pfam" id="PF13649">
    <property type="entry name" value="Methyltransf_25"/>
    <property type="match status" value="1"/>
</dbReference>
<proteinExistence type="predicted"/>
<keyword evidence="4" id="KW-0489">Methyltransferase</keyword>
<dbReference type="PANTHER" id="PTHR43861">
    <property type="entry name" value="TRANS-ACONITATE 2-METHYLTRANSFERASE-RELATED"/>
    <property type="match status" value="1"/>
</dbReference>
<evidence type="ECO:0000256" key="2">
    <source>
        <dbReference type="SAM" id="MobiDB-lite"/>
    </source>
</evidence>
<accession>A0ABT4MYW7</accession>
<dbReference type="Proteomes" id="UP001067235">
    <property type="component" value="Unassembled WGS sequence"/>
</dbReference>
<reference evidence="4" key="1">
    <citation type="submission" date="2022-12" db="EMBL/GenBank/DDBJ databases">
        <authorList>
            <person name="Krivoruchko A.V."/>
            <person name="Elkin A."/>
        </authorList>
    </citation>
    <scope>NUCLEOTIDE SEQUENCE</scope>
    <source>
        <strain evidence="4">IEGM 1388</strain>
    </source>
</reference>
<evidence type="ECO:0000313" key="5">
    <source>
        <dbReference type="Proteomes" id="UP001067235"/>
    </source>
</evidence>
<dbReference type="GO" id="GO:0008168">
    <property type="term" value="F:methyltransferase activity"/>
    <property type="evidence" value="ECO:0007669"/>
    <property type="project" value="UniProtKB-KW"/>
</dbReference>
<gene>
    <name evidence="4" type="ORF">O4213_19500</name>
</gene>
<evidence type="ECO:0000256" key="1">
    <source>
        <dbReference type="ARBA" id="ARBA00022679"/>
    </source>
</evidence>
<organism evidence="4 5">
    <name type="scientific">Gordonia rubripertincta</name>
    <name type="common">Rhodococcus corallinus</name>
    <dbReference type="NCBI Taxonomy" id="36822"/>
    <lineage>
        <taxon>Bacteria</taxon>
        <taxon>Bacillati</taxon>
        <taxon>Actinomycetota</taxon>
        <taxon>Actinomycetes</taxon>
        <taxon>Mycobacteriales</taxon>
        <taxon>Gordoniaceae</taxon>
        <taxon>Gordonia</taxon>
    </lineage>
</organism>
<dbReference type="InterPro" id="IPR029063">
    <property type="entry name" value="SAM-dependent_MTases_sf"/>
</dbReference>
<dbReference type="GO" id="GO:0032259">
    <property type="term" value="P:methylation"/>
    <property type="evidence" value="ECO:0007669"/>
    <property type="project" value="UniProtKB-KW"/>
</dbReference>
<dbReference type="EMBL" id="JAPWIE010000006">
    <property type="protein sequence ID" value="MCZ4552188.1"/>
    <property type="molecule type" value="Genomic_DNA"/>
</dbReference>
<dbReference type="CDD" id="cd02440">
    <property type="entry name" value="AdoMet_MTases"/>
    <property type="match status" value="1"/>
</dbReference>
<feature type="region of interest" description="Disordered" evidence="2">
    <location>
        <begin position="149"/>
        <end position="168"/>
    </location>
</feature>
<feature type="compositionally biased region" description="Basic and acidic residues" evidence="2">
    <location>
        <begin position="149"/>
        <end position="162"/>
    </location>
</feature>
<keyword evidence="5" id="KW-1185">Reference proteome</keyword>
<dbReference type="InterPro" id="IPR041698">
    <property type="entry name" value="Methyltransf_25"/>
</dbReference>
<evidence type="ECO:0000259" key="3">
    <source>
        <dbReference type="Pfam" id="PF13649"/>
    </source>
</evidence>
<feature type="domain" description="Methyltransferase" evidence="3">
    <location>
        <begin position="44"/>
        <end position="135"/>
    </location>
</feature>
<comment type="caution">
    <text evidence="4">The sequence shown here is derived from an EMBL/GenBank/DDBJ whole genome shotgun (WGS) entry which is preliminary data.</text>
</comment>
<dbReference type="Gene3D" id="3.40.50.150">
    <property type="entry name" value="Vaccinia Virus protein VP39"/>
    <property type="match status" value="1"/>
</dbReference>
<sequence length="214" mass="22923">MTHSFDKNYWDNIWQGDRAVSMAAGEPNPHLVREIADLTPGTALEAGCGTGTEAFWLASRGWQVTAADIAADALARASERAAASEVSGQVQWVEADLSTWVPNGQFDLVTTHYAHPAMPQLEFYDRIASWVAAGGTLFIVGHLHHDNHGAAGEHGHGHEHPPAEASAAAASITARLDPTVWEVATASESHRTMTGPDGRETPIHDVVVKAIRRA</sequence>
<evidence type="ECO:0000313" key="4">
    <source>
        <dbReference type="EMBL" id="MCZ4552188.1"/>
    </source>
</evidence>